<organism evidence="2 3">
    <name type="scientific">Setaria digitata</name>
    <dbReference type="NCBI Taxonomy" id="48799"/>
    <lineage>
        <taxon>Eukaryota</taxon>
        <taxon>Metazoa</taxon>
        <taxon>Ecdysozoa</taxon>
        <taxon>Nematoda</taxon>
        <taxon>Chromadorea</taxon>
        <taxon>Rhabditida</taxon>
        <taxon>Spirurina</taxon>
        <taxon>Spiruromorpha</taxon>
        <taxon>Filarioidea</taxon>
        <taxon>Setariidae</taxon>
        <taxon>Setaria</taxon>
    </lineage>
</organism>
<proteinExistence type="predicted"/>
<dbReference type="AlphaFoldDB" id="A0A915Q5Z6"/>
<keyword evidence="2" id="KW-1185">Reference proteome</keyword>
<evidence type="ECO:0000313" key="3">
    <source>
        <dbReference type="WBParaSite" id="sdigi.contig662.g9407.t1"/>
    </source>
</evidence>
<dbReference type="WBParaSite" id="sdigi.contig662.g9407.t1">
    <property type="protein sequence ID" value="sdigi.contig662.g9407.t1"/>
    <property type="gene ID" value="sdigi.contig662.g9407"/>
</dbReference>
<protein>
    <submittedName>
        <fullName evidence="3">Uncharacterized protein</fullName>
    </submittedName>
</protein>
<dbReference type="Proteomes" id="UP000887581">
    <property type="component" value="Unplaced"/>
</dbReference>
<sequence length="108" mass="12395">MTTFHLFIGTLLLPALLVCNISTDRARRIDRDLEQFTSAINGALRLRYGKRSIDSDLSDKIVQLREIEDGNFDSSNVYFYLPMERKKQPSSAQRIVASLNEAERLRFG</sequence>
<evidence type="ECO:0000313" key="2">
    <source>
        <dbReference type="Proteomes" id="UP000887581"/>
    </source>
</evidence>
<feature type="chain" id="PRO_5036949441" evidence="1">
    <location>
        <begin position="27"/>
        <end position="108"/>
    </location>
</feature>
<reference evidence="3" key="1">
    <citation type="submission" date="2022-11" db="UniProtKB">
        <authorList>
            <consortium name="WormBaseParasite"/>
        </authorList>
    </citation>
    <scope>IDENTIFICATION</scope>
</reference>
<keyword evidence="1" id="KW-0732">Signal</keyword>
<evidence type="ECO:0000256" key="1">
    <source>
        <dbReference type="SAM" id="SignalP"/>
    </source>
</evidence>
<feature type="signal peptide" evidence="1">
    <location>
        <begin position="1"/>
        <end position="26"/>
    </location>
</feature>
<accession>A0A915Q5Z6</accession>
<name>A0A915Q5Z6_9BILA</name>